<protein>
    <submittedName>
        <fullName evidence="1">Uncharacterized protein</fullName>
    </submittedName>
</protein>
<organism evidence="1 2">
    <name type="scientific">Fuerstiella marisgermanici</name>
    <dbReference type="NCBI Taxonomy" id="1891926"/>
    <lineage>
        <taxon>Bacteria</taxon>
        <taxon>Pseudomonadati</taxon>
        <taxon>Planctomycetota</taxon>
        <taxon>Planctomycetia</taxon>
        <taxon>Planctomycetales</taxon>
        <taxon>Planctomycetaceae</taxon>
        <taxon>Fuerstiella</taxon>
    </lineage>
</organism>
<proteinExistence type="predicted"/>
<dbReference type="KEGG" id="fmr:Fuma_00109"/>
<dbReference type="STRING" id="1891926.Fuma_00109"/>
<keyword evidence="2" id="KW-1185">Reference proteome</keyword>
<evidence type="ECO:0000313" key="2">
    <source>
        <dbReference type="Proteomes" id="UP000187735"/>
    </source>
</evidence>
<name>A0A1P8W907_9PLAN</name>
<reference evidence="1 2" key="1">
    <citation type="journal article" date="2016" name="Front. Microbiol.">
        <title>Fuerstia marisgermanicae gen. nov., sp. nov., an Unusual Member of the Phylum Planctomycetes from the German Wadden Sea.</title>
        <authorList>
            <person name="Kohn T."/>
            <person name="Heuer A."/>
            <person name="Jogler M."/>
            <person name="Vollmers J."/>
            <person name="Boedeker C."/>
            <person name="Bunk B."/>
            <person name="Rast P."/>
            <person name="Borchert D."/>
            <person name="Glockner I."/>
            <person name="Freese H.M."/>
            <person name="Klenk H.P."/>
            <person name="Overmann J."/>
            <person name="Kaster A.K."/>
            <person name="Rohde M."/>
            <person name="Wiegand S."/>
            <person name="Jogler C."/>
        </authorList>
    </citation>
    <scope>NUCLEOTIDE SEQUENCE [LARGE SCALE GENOMIC DNA]</scope>
    <source>
        <strain evidence="1 2">NH11</strain>
    </source>
</reference>
<gene>
    <name evidence="1" type="ORF">Fuma_00109</name>
</gene>
<dbReference type="AlphaFoldDB" id="A0A1P8W907"/>
<accession>A0A1P8W907</accession>
<evidence type="ECO:0000313" key="1">
    <source>
        <dbReference type="EMBL" id="APZ90530.1"/>
    </source>
</evidence>
<dbReference type="Proteomes" id="UP000187735">
    <property type="component" value="Chromosome"/>
</dbReference>
<sequence length="63" mass="6963">MECHDVSISGEIIWTDEAVEQMAALFLDLAEQSHDDDNTDAPIIPFRQRDAACRETSSTHGAT</sequence>
<dbReference type="EMBL" id="CP017641">
    <property type="protein sequence ID" value="APZ90530.1"/>
    <property type="molecule type" value="Genomic_DNA"/>
</dbReference>